<name>A0AAD7AX06_MYCRO</name>
<proteinExistence type="predicted"/>
<reference evidence="3" key="1">
    <citation type="submission" date="2023-03" db="EMBL/GenBank/DDBJ databases">
        <title>Massive genome expansion in bonnet fungi (Mycena s.s.) driven by repeated elements and novel gene families across ecological guilds.</title>
        <authorList>
            <consortium name="Lawrence Berkeley National Laboratory"/>
            <person name="Harder C.B."/>
            <person name="Miyauchi S."/>
            <person name="Viragh M."/>
            <person name="Kuo A."/>
            <person name="Thoen E."/>
            <person name="Andreopoulos B."/>
            <person name="Lu D."/>
            <person name="Skrede I."/>
            <person name="Drula E."/>
            <person name="Henrissat B."/>
            <person name="Morin E."/>
            <person name="Kohler A."/>
            <person name="Barry K."/>
            <person name="LaButti K."/>
            <person name="Morin E."/>
            <person name="Salamov A."/>
            <person name="Lipzen A."/>
            <person name="Mereny Z."/>
            <person name="Hegedus B."/>
            <person name="Baldrian P."/>
            <person name="Stursova M."/>
            <person name="Weitz H."/>
            <person name="Taylor A."/>
            <person name="Grigoriev I.V."/>
            <person name="Nagy L.G."/>
            <person name="Martin F."/>
            <person name="Kauserud H."/>
        </authorList>
    </citation>
    <scope>NUCLEOTIDE SEQUENCE</scope>
    <source>
        <strain evidence="3">CBHHK067</strain>
    </source>
</reference>
<dbReference type="EMBL" id="JARKIE010001380">
    <property type="protein sequence ID" value="KAJ7602590.1"/>
    <property type="molecule type" value="Genomic_DNA"/>
</dbReference>
<dbReference type="InterPro" id="IPR045338">
    <property type="entry name" value="DUF6535"/>
</dbReference>
<dbReference type="AlphaFoldDB" id="A0AAD7AX06"/>
<dbReference type="Pfam" id="PF20153">
    <property type="entry name" value="DUF6535"/>
    <property type="match status" value="1"/>
</dbReference>
<evidence type="ECO:0000256" key="1">
    <source>
        <dbReference type="SAM" id="Phobius"/>
    </source>
</evidence>
<accession>A0AAD7AX06</accession>
<feature type="transmembrane region" description="Helical" evidence="1">
    <location>
        <begin position="287"/>
        <end position="310"/>
    </location>
</feature>
<keyword evidence="1" id="KW-0812">Transmembrane</keyword>
<keyword evidence="4" id="KW-1185">Reference proteome</keyword>
<organism evidence="3 4">
    <name type="scientific">Mycena rosella</name>
    <name type="common">Pink bonnet</name>
    <name type="synonym">Agaricus rosellus</name>
    <dbReference type="NCBI Taxonomy" id="1033263"/>
    <lineage>
        <taxon>Eukaryota</taxon>
        <taxon>Fungi</taxon>
        <taxon>Dikarya</taxon>
        <taxon>Basidiomycota</taxon>
        <taxon>Agaricomycotina</taxon>
        <taxon>Agaricomycetes</taxon>
        <taxon>Agaricomycetidae</taxon>
        <taxon>Agaricales</taxon>
        <taxon>Marasmiineae</taxon>
        <taxon>Mycenaceae</taxon>
        <taxon>Mycena</taxon>
    </lineage>
</organism>
<feature type="transmembrane region" description="Helical" evidence="1">
    <location>
        <begin position="122"/>
        <end position="141"/>
    </location>
</feature>
<feature type="transmembrane region" description="Helical" evidence="1">
    <location>
        <begin position="258"/>
        <end position="281"/>
    </location>
</feature>
<evidence type="ECO:0000313" key="3">
    <source>
        <dbReference type="EMBL" id="KAJ7602590.1"/>
    </source>
</evidence>
<feature type="transmembrane region" description="Helical" evidence="1">
    <location>
        <begin position="197"/>
        <end position="219"/>
    </location>
</feature>
<gene>
    <name evidence="3" type="ORF">B0H17DRAFT_1122304</name>
</gene>
<protein>
    <recommendedName>
        <fullName evidence="2">DUF6535 domain-containing protein</fullName>
    </recommendedName>
</protein>
<keyword evidence="1" id="KW-1133">Transmembrane helix</keyword>
<evidence type="ECO:0000313" key="4">
    <source>
        <dbReference type="Proteomes" id="UP001221757"/>
    </source>
</evidence>
<comment type="caution">
    <text evidence="3">The sequence shown here is derived from an EMBL/GenBank/DDBJ whole genome shotgun (WGS) entry which is preliminary data.</text>
</comment>
<dbReference type="Proteomes" id="UP001221757">
    <property type="component" value="Unassembled WGS sequence"/>
</dbReference>
<evidence type="ECO:0000259" key="2">
    <source>
        <dbReference type="Pfam" id="PF20153"/>
    </source>
</evidence>
<sequence>MDGDSSKRFVAENHTVPPLLDSPRGSAFSATTHSDFGDEMRYRDASGLDFKMIHFLSADFANLTQLIAEQTELLRSIEARQALVRKPMPQVPATSSSAWNPLLKSFVAETIQPKVDRWRNGLDSLLVFLGLFSAIVTAFLVDSMSSLKQDQTARTNELIVNLTDILVLLSDRSSSNLTFSKPSPFEPDSSDIRVNSFYSLSLVLSLSIAALVVAGRGFLNMVTWSPHKKAAVRLSDIHKRWAAAERILRPTIESIPQLLVIPVLLFIAGIMDVLLSTVLQISPRPTLIFVTTSLCLASIITVASVLLAAFIDGGLNPSTSPFQSSLASLLRAGMISAASILSRRSHYAFSVLRASPSEHSGDPEKQFSDPSHNATLSADVVRSYHEIVQDTHDDGALDLAASALLDILKGSGFSRRVDITETERATFTHLLSPEASIRSNRTAAEVFAATYGDAFWISQDNRLFDTAHPLLDPFLDALQRYNRDYSGLSFASMWDSPFTLALAVVVGYQTGPIHPVVYIASAPALNWESWSAHPGSIATKEKILRLVWKVLDIKLTKLYLQDIDISSRREQMHSLIYTSTSKDWVKVDSRALFESLVFLFDHGNLDQYLWITDFVQWIAEWASLDVLILDVLRILRGDMLEQRWVTPTMRHNFFTCIELILNACAARPDLLSGNQTLNLCMLCTSNALRCIEAFMSPLDSLEFVTNFPRTLAIARCAMSSVQLQMLPPALRTEHRVQLFRILADVVKIKQWMDQLGDYTGKSQIEDEIQAILQHIEAEKAAIGEGLYGILSAETVAGITLPRPLRYTSFTRAKWITEQGIRYGRVPTPVRKLSSESREPRLSPVGRATILAV</sequence>
<keyword evidence="1" id="KW-0472">Membrane</keyword>
<feature type="domain" description="DUF6535" evidence="2">
    <location>
        <begin position="107"/>
        <end position="275"/>
    </location>
</feature>